<dbReference type="EMBL" id="FCOJ02000070">
    <property type="protein sequence ID" value="SAK89705.1"/>
    <property type="molecule type" value="Genomic_DNA"/>
</dbReference>
<reference evidence="4" key="1">
    <citation type="submission" date="2016-01" db="EMBL/GenBank/DDBJ databases">
        <authorList>
            <person name="Peeters C."/>
        </authorList>
    </citation>
    <scope>NUCLEOTIDE SEQUENCE [LARGE SCALE GENOMIC DNA]</scope>
    <source>
        <strain evidence="4">LMG 29325</strain>
    </source>
</reference>
<evidence type="ECO:0000259" key="3">
    <source>
        <dbReference type="Pfam" id="PF13649"/>
    </source>
</evidence>
<dbReference type="Pfam" id="PF13649">
    <property type="entry name" value="Methyltransf_25"/>
    <property type="match status" value="1"/>
</dbReference>
<evidence type="ECO:0000313" key="4">
    <source>
        <dbReference type="EMBL" id="SAK89705.1"/>
    </source>
</evidence>
<evidence type="ECO:0000256" key="1">
    <source>
        <dbReference type="SAM" id="Coils"/>
    </source>
</evidence>
<evidence type="ECO:0000313" key="5">
    <source>
        <dbReference type="Proteomes" id="UP000054596"/>
    </source>
</evidence>
<feature type="region of interest" description="Disordered" evidence="2">
    <location>
        <begin position="351"/>
        <end position="378"/>
    </location>
</feature>
<keyword evidence="5" id="KW-1185">Reference proteome</keyword>
<comment type="caution">
    <text evidence="4">The sequence shown here is derived from an EMBL/GenBank/DDBJ whole genome shotgun (WGS) entry which is preliminary data.</text>
</comment>
<dbReference type="OrthoDB" id="529208at2"/>
<dbReference type="Gene3D" id="3.40.50.150">
    <property type="entry name" value="Vaccinia Virus protein VP39"/>
    <property type="match status" value="1"/>
</dbReference>
<dbReference type="RefSeq" id="WP_086973211.1">
    <property type="nucleotide sequence ID" value="NZ_FCOJ02000070.1"/>
</dbReference>
<dbReference type="InterPro" id="IPR029063">
    <property type="entry name" value="SAM-dependent_MTases_sf"/>
</dbReference>
<dbReference type="CDD" id="cd02440">
    <property type="entry name" value="AdoMet_MTases"/>
    <property type="match status" value="1"/>
</dbReference>
<keyword evidence="4" id="KW-0808">Transferase</keyword>
<gene>
    <name evidence="4" type="ORF">AWB82_06291</name>
</gene>
<protein>
    <submittedName>
        <fullName evidence="4">Methyltransferase domain protein</fullName>
    </submittedName>
</protein>
<keyword evidence="1" id="KW-0175">Coiled coil</keyword>
<organism evidence="4 5">
    <name type="scientific">Caballeronia glebae</name>
    <dbReference type="NCBI Taxonomy" id="1777143"/>
    <lineage>
        <taxon>Bacteria</taxon>
        <taxon>Pseudomonadati</taxon>
        <taxon>Pseudomonadota</taxon>
        <taxon>Betaproteobacteria</taxon>
        <taxon>Burkholderiales</taxon>
        <taxon>Burkholderiaceae</taxon>
        <taxon>Caballeronia</taxon>
    </lineage>
</organism>
<dbReference type="Proteomes" id="UP000054596">
    <property type="component" value="Unassembled WGS sequence"/>
</dbReference>
<dbReference type="SUPFAM" id="SSF53335">
    <property type="entry name" value="S-adenosyl-L-methionine-dependent methyltransferases"/>
    <property type="match status" value="1"/>
</dbReference>
<name>A0A158D4Y5_9BURK</name>
<dbReference type="STRING" id="1777143.AWB82_06291"/>
<dbReference type="InterPro" id="IPR041698">
    <property type="entry name" value="Methyltransf_25"/>
</dbReference>
<dbReference type="GO" id="GO:0008168">
    <property type="term" value="F:methyltransferase activity"/>
    <property type="evidence" value="ECO:0007669"/>
    <property type="project" value="UniProtKB-KW"/>
</dbReference>
<dbReference type="GO" id="GO:0032259">
    <property type="term" value="P:methylation"/>
    <property type="evidence" value="ECO:0007669"/>
    <property type="project" value="UniProtKB-KW"/>
</dbReference>
<feature type="coiled-coil region" evidence="1">
    <location>
        <begin position="238"/>
        <end position="265"/>
    </location>
</feature>
<feature type="domain" description="Methyltransferase" evidence="3">
    <location>
        <begin position="56"/>
        <end position="153"/>
    </location>
</feature>
<sequence>MNYANSEYWLKKAGEAYSDQQIGRASVGNDSYRAQEAWLNNFFTQQAERLGRAVRVLEFGCGFGRFARLFEGHDRVRYHGYDFSATMVQPLFDDPPPGLAPLDERVRVAPTVGEAFPGEHFDVVFTVSVLIHNAPDQAARLIPQMMEMVEAHGSLCLIENALVPLTMKENNWHGGCWVHDFVGTTAPQCDVCVTYRLSDVHSVYRLSTPAAQARTVTLINGDAPERPTTPDELKLLGMERLKLAIALLENELNEAAALQAEAHDQSEFTGYAQQRSERMQQGLARSVRRLEERLHGQASTEASDNPDHADALIARLDHLSDEAALSIARLNRAQTLRSTVTAALAEAYAASSVATPKEEPATVSGPQPRPHASVEAQQRLGPDEEFGWDRPSDVQWGHADQRFSKVCHAMNVEWIGIRAAAAGLPGHKLVLSASRNLSAKAVDEIAQIMTRNGIDRLVVHGMSAPLAALISALKKSIDIPVFVVWHGAPVMWSMTQETELFTRVSHLLERGEVTRIAGMRSGMHPALGPRAFPHQLFNLPPTLNEAFGGADALLPVPERGDAAGAVIFAPSWHVTHKNLPTNLIAANQTAKVAQVWTLDGEIRLPPGLDGKVRRLAPRSLRGMLDTMKLVDLIMNVSLVDCHPMIELEALAVRTPCLRGPLFMDALDDHPYVAATQVQNPLSVVDVMNRIDAVLDIPREDMIAMMSDYDRALREVSIARYCEFLEL</sequence>
<accession>A0A158D4Y5</accession>
<dbReference type="AlphaFoldDB" id="A0A158D4Y5"/>
<evidence type="ECO:0000256" key="2">
    <source>
        <dbReference type="SAM" id="MobiDB-lite"/>
    </source>
</evidence>
<proteinExistence type="predicted"/>
<keyword evidence="4" id="KW-0489">Methyltransferase</keyword>